<feature type="compositionally biased region" description="Basic and acidic residues" evidence="1">
    <location>
        <begin position="105"/>
        <end position="114"/>
    </location>
</feature>
<dbReference type="SUPFAM" id="SSF50156">
    <property type="entry name" value="PDZ domain-like"/>
    <property type="match status" value="1"/>
</dbReference>
<dbReference type="SMART" id="SM00228">
    <property type="entry name" value="PDZ"/>
    <property type="match status" value="1"/>
</dbReference>
<name>A0A6J6TK10_9ZZZZ</name>
<protein>
    <submittedName>
        <fullName evidence="3">Unannotated protein</fullName>
    </submittedName>
</protein>
<dbReference type="InterPro" id="IPR036034">
    <property type="entry name" value="PDZ_sf"/>
</dbReference>
<feature type="domain" description="PDZ" evidence="2">
    <location>
        <begin position="5"/>
        <end position="73"/>
    </location>
</feature>
<dbReference type="InterPro" id="IPR035439">
    <property type="entry name" value="UPF0145_dom_sf"/>
</dbReference>
<proteinExistence type="predicted"/>
<dbReference type="InterPro" id="IPR001478">
    <property type="entry name" value="PDZ"/>
</dbReference>
<evidence type="ECO:0000256" key="1">
    <source>
        <dbReference type="SAM" id="MobiDB-lite"/>
    </source>
</evidence>
<sequence length="230" mass="23593">MSSETTLAVLLRQHTLIVVEVEEGGLGAALGVLPGDRILEVQGWRVRASADIRRILDSLPRNGSLSVQVRRAGGYSILGPITLAEEPDNPPHVDSSARPEPPVSKPRDLGRGDTKASPMQTPAGDDTPLLLVTSESIAGYVVTEVKGLVSCVRPVPRRAVSAAAGLESAVASATEGLRQSAQAAGANAIIAVRVGNQGEDPMPAPAGAQPEALIMTGTAVVVVAAVNSLP</sequence>
<reference evidence="3" key="1">
    <citation type="submission" date="2020-05" db="EMBL/GenBank/DDBJ databases">
        <authorList>
            <person name="Chiriac C."/>
            <person name="Salcher M."/>
            <person name="Ghai R."/>
            <person name="Kavagutti S V."/>
        </authorList>
    </citation>
    <scope>NUCLEOTIDE SEQUENCE</scope>
</reference>
<gene>
    <name evidence="3" type="ORF">UFOPK2786_01119</name>
</gene>
<dbReference type="EMBL" id="CAEZYW010000173">
    <property type="protein sequence ID" value="CAB4747640.1"/>
    <property type="molecule type" value="Genomic_DNA"/>
</dbReference>
<evidence type="ECO:0000313" key="3">
    <source>
        <dbReference type="EMBL" id="CAB4747640.1"/>
    </source>
</evidence>
<dbReference type="Gene3D" id="2.30.42.10">
    <property type="match status" value="1"/>
</dbReference>
<accession>A0A6J6TK10</accession>
<feature type="region of interest" description="Disordered" evidence="1">
    <location>
        <begin position="81"/>
        <end position="127"/>
    </location>
</feature>
<dbReference type="Gene3D" id="3.30.110.70">
    <property type="entry name" value="Hypothetical protein apc22750. Chain B"/>
    <property type="match status" value="1"/>
</dbReference>
<evidence type="ECO:0000259" key="2">
    <source>
        <dbReference type="SMART" id="SM00228"/>
    </source>
</evidence>
<dbReference type="AlphaFoldDB" id="A0A6J6TK10"/>
<organism evidence="3">
    <name type="scientific">freshwater metagenome</name>
    <dbReference type="NCBI Taxonomy" id="449393"/>
    <lineage>
        <taxon>unclassified sequences</taxon>
        <taxon>metagenomes</taxon>
        <taxon>ecological metagenomes</taxon>
    </lineage>
</organism>
<dbReference type="SUPFAM" id="SSF117782">
    <property type="entry name" value="YbjQ-like"/>
    <property type="match status" value="1"/>
</dbReference>